<dbReference type="Pfam" id="PF00069">
    <property type="entry name" value="Pkinase"/>
    <property type="match status" value="2"/>
</dbReference>
<proteinExistence type="predicted"/>
<keyword evidence="3" id="KW-1185">Reference proteome</keyword>
<dbReference type="Proteomes" id="UP000077405">
    <property type="component" value="Plasmid pYZ4"/>
</dbReference>
<dbReference type="PROSITE" id="PS50011">
    <property type="entry name" value="PROTEIN_KINASE_DOM"/>
    <property type="match status" value="1"/>
</dbReference>
<dbReference type="GO" id="GO:0004674">
    <property type="term" value="F:protein serine/threonine kinase activity"/>
    <property type="evidence" value="ECO:0007669"/>
    <property type="project" value="InterPro"/>
</dbReference>
<dbReference type="EMBL" id="CP028905">
    <property type="protein sequence ID" value="AWB08146.1"/>
    <property type="molecule type" value="Genomic_DNA"/>
</dbReference>
<feature type="domain" description="Protein kinase" evidence="1">
    <location>
        <begin position="12"/>
        <end position="281"/>
    </location>
</feature>
<dbReference type="InterPro" id="IPR008271">
    <property type="entry name" value="Ser/Thr_kinase_AS"/>
</dbReference>
<protein>
    <recommendedName>
        <fullName evidence="1">Protein kinase domain-containing protein</fullName>
    </recommendedName>
</protein>
<dbReference type="RefSeq" id="WP_108548420.1">
    <property type="nucleotide sequence ID" value="NZ_CP028905.1"/>
</dbReference>
<evidence type="ECO:0000313" key="3">
    <source>
        <dbReference type="Proteomes" id="UP000077405"/>
    </source>
</evidence>
<dbReference type="PANTHER" id="PTHR24348">
    <property type="entry name" value="SERINE/THREONINE-PROTEIN KINASE UNC-51-RELATED"/>
    <property type="match status" value="1"/>
</dbReference>
<dbReference type="PANTHER" id="PTHR24348:SF68">
    <property type="entry name" value="SERINE_THREONINE-PROTEIN KINASE ATG1C"/>
    <property type="match status" value="1"/>
</dbReference>
<name>A0A2R4VUL3_9PROT</name>
<geneLocation type="plasmid" evidence="2 3">
    <name>pYZ4</name>
</geneLocation>
<dbReference type="SMART" id="SM00220">
    <property type="entry name" value="S_TKc"/>
    <property type="match status" value="1"/>
</dbReference>
<dbReference type="PROSITE" id="PS00108">
    <property type="entry name" value="PROTEIN_KINASE_ST"/>
    <property type="match status" value="1"/>
</dbReference>
<dbReference type="SUPFAM" id="SSF56112">
    <property type="entry name" value="Protein kinase-like (PK-like)"/>
    <property type="match status" value="1"/>
</dbReference>
<dbReference type="InterPro" id="IPR045269">
    <property type="entry name" value="Atg1-like"/>
</dbReference>
<dbReference type="AlphaFoldDB" id="A0A2R4VUL3"/>
<dbReference type="GO" id="GO:0005737">
    <property type="term" value="C:cytoplasm"/>
    <property type="evidence" value="ECO:0007669"/>
    <property type="project" value="TreeGrafter"/>
</dbReference>
<gene>
    <name evidence="2" type="ORF">A6A40_24265</name>
</gene>
<organism evidence="2 3">
    <name type="scientific">Azospirillum humicireducens</name>
    <dbReference type="NCBI Taxonomy" id="1226968"/>
    <lineage>
        <taxon>Bacteria</taxon>
        <taxon>Pseudomonadati</taxon>
        <taxon>Pseudomonadota</taxon>
        <taxon>Alphaproteobacteria</taxon>
        <taxon>Rhodospirillales</taxon>
        <taxon>Azospirillaceae</taxon>
        <taxon>Azospirillum</taxon>
    </lineage>
</organism>
<sequence length="281" mass="30065">MSSEPLSQIGPYRLTHVMGKGGMGVVYAGEHLRTGMRAAVKTVTSVELSKLSQIRREIRSLARLSHPGVVVIRDHGMNDGVPWYAMEQLRGSTLADLFDRLWVAHRNGTDSEGSKTSAEMATDVDATAEIGGVPDGSAGAAGETADDGYAFGAGRKAAAGHLPEVLSLAYRICEILSYVHGEGIVHRDLKPANIFIRSDGLPVLVDFGLVSETRDAVGREVADPAQRVSGSPPYMAPEQITGDVLDARCDLYALGCMRYQLVTGVLPFTGTRSQIFNGHLE</sequence>
<dbReference type="Gene3D" id="1.10.510.10">
    <property type="entry name" value="Transferase(Phosphotransferase) domain 1"/>
    <property type="match status" value="1"/>
</dbReference>
<dbReference type="KEGG" id="ahu:A6A40_24265"/>
<dbReference type="Gene3D" id="3.30.200.20">
    <property type="entry name" value="Phosphorylase Kinase, domain 1"/>
    <property type="match status" value="1"/>
</dbReference>
<keyword evidence="2" id="KW-0614">Plasmid</keyword>
<evidence type="ECO:0000313" key="2">
    <source>
        <dbReference type="EMBL" id="AWB08146.1"/>
    </source>
</evidence>
<dbReference type="CDD" id="cd14014">
    <property type="entry name" value="STKc_PknB_like"/>
    <property type="match status" value="1"/>
</dbReference>
<accession>A0A2R4VUL3</accession>
<dbReference type="InterPro" id="IPR000719">
    <property type="entry name" value="Prot_kinase_dom"/>
</dbReference>
<reference evidence="2 3" key="1">
    <citation type="submission" date="2018-04" db="EMBL/GenBank/DDBJ databases">
        <title>Complete genome sequence of the nitrogen-fixing bacterium Azospirillum humicireducens type strain SgZ-5.</title>
        <authorList>
            <person name="Yu Z."/>
        </authorList>
    </citation>
    <scope>NUCLEOTIDE SEQUENCE [LARGE SCALE GENOMIC DNA]</scope>
    <source>
        <strain evidence="2 3">SgZ-5</strain>
        <plasmid evidence="2 3">pYZ4</plasmid>
    </source>
</reference>
<dbReference type="GO" id="GO:0005524">
    <property type="term" value="F:ATP binding"/>
    <property type="evidence" value="ECO:0007669"/>
    <property type="project" value="InterPro"/>
</dbReference>
<evidence type="ECO:0000259" key="1">
    <source>
        <dbReference type="PROSITE" id="PS50011"/>
    </source>
</evidence>
<dbReference type="InterPro" id="IPR011009">
    <property type="entry name" value="Kinase-like_dom_sf"/>
</dbReference>